<dbReference type="Proteomes" id="UP001289645">
    <property type="component" value="Unassembled WGS sequence"/>
</dbReference>
<evidence type="ECO:0000313" key="1">
    <source>
        <dbReference type="EMBL" id="MDZ5088487.1"/>
    </source>
</evidence>
<accession>A0ACC6MNA4</accession>
<protein>
    <submittedName>
        <fullName evidence="1">Lumazine-binding protein</fullName>
    </submittedName>
</protein>
<proteinExistence type="predicted"/>
<gene>
    <name evidence="1" type="ORF">OHX15_24105</name>
</gene>
<name>A0ACC6MNA4_MYCPF</name>
<reference evidence="1 2" key="1">
    <citation type="journal article" date="2021" name="Chemosphere">
        <title>Bioballs carrying a syntrophic Rhodococcus and Mycolicibacterium consortium for simultaneous sorption and biodegradation of fuel oil in contaminated freshwater.</title>
        <authorList>
            <person name="Naloka K."/>
            <person name="Polrit D."/>
            <person name="Muangchinda C."/>
            <person name="Thoetkiattikul H."/>
            <person name="Pinyakong O."/>
        </authorList>
    </citation>
    <scope>NUCLEOTIDE SEQUENCE [LARGE SCALE GENOMIC DNA]</scope>
    <source>
        <strain evidence="1 2">J101</strain>
    </source>
</reference>
<evidence type="ECO:0000313" key="2">
    <source>
        <dbReference type="Proteomes" id="UP001289645"/>
    </source>
</evidence>
<comment type="caution">
    <text evidence="1">The sequence shown here is derived from an EMBL/GenBank/DDBJ whole genome shotgun (WGS) entry which is preliminary data.</text>
</comment>
<sequence length="147" mass="16268">MSEPEDSSTGSSVGPFLGALTIIVAVVIAIWLFNIFSGDELTDDQQIARAVSAQNAALQQRNYAEFLVYTCSEEWGEESEILDRQRDSVAQRGERIVERVAGVNVAGDRATAEVTYYFDKDSDTKETVQVDLVRREGVWKVCSTGPR</sequence>
<dbReference type="EMBL" id="JAOXLN010000033">
    <property type="protein sequence ID" value="MDZ5088487.1"/>
    <property type="molecule type" value="Genomic_DNA"/>
</dbReference>
<keyword evidence="2" id="KW-1185">Reference proteome</keyword>
<organism evidence="1 2">
    <name type="scientific">Mycolicibacterium parafortuitum</name>
    <name type="common">Mycobacterium parafortuitum</name>
    <dbReference type="NCBI Taxonomy" id="39692"/>
    <lineage>
        <taxon>Bacteria</taxon>
        <taxon>Bacillati</taxon>
        <taxon>Actinomycetota</taxon>
        <taxon>Actinomycetes</taxon>
        <taxon>Mycobacteriales</taxon>
        <taxon>Mycobacteriaceae</taxon>
        <taxon>Mycolicibacterium</taxon>
    </lineage>
</organism>